<evidence type="ECO:0000256" key="5">
    <source>
        <dbReference type="ARBA" id="ARBA00023242"/>
    </source>
</evidence>
<organism evidence="8 9">
    <name type="scientific">Rhizophagus irregularis</name>
    <dbReference type="NCBI Taxonomy" id="588596"/>
    <lineage>
        <taxon>Eukaryota</taxon>
        <taxon>Fungi</taxon>
        <taxon>Fungi incertae sedis</taxon>
        <taxon>Mucoromycota</taxon>
        <taxon>Glomeromycotina</taxon>
        <taxon>Glomeromycetes</taxon>
        <taxon>Glomerales</taxon>
        <taxon>Glomeraceae</taxon>
        <taxon>Rhizophagus</taxon>
    </lineage>
</organism>
<dbReference type="GO" id="GO:0000776">
    <property type="term" value="C:kinetochore"/>
    <property type="evidence" value="ECO:0007669"/>
    <property type="project" value="TreeGrafter"/>
</dbReference>
<comment type="subcellular location">
    <subcellularLocation>
        <location evidence="1">Nucleus</location>
    </subcellularLocation>
</comment>
<feature type="domain" description="HORMA" evidence="7">
    <location>
        <begin position="15"/>
        <end position="203"/>
    </location>
</feature>
<keyword evidence="6" id="KW-0131">Cell cycle</keyword>
<keyword evidence="4" id="KW-0498">Mitosis</keyword>
<evidence type="ECO:0000256" key="1">
    <source>
        <dbReference type="ARBA" id="ARBA00004123"/>
    </source>
</evidence>
<dbReference type="PROSITE" id="PS50815">
    <property type="entry name" value="HORMA"/>
    <property type="match status" value="1"/>
</dbReference>
<dbReference type="OrthoDB" id="1806at2759"/>
<keyword evidence="5" id="KW-0539">Nucleus</keyword>
<comment type="similarity">
    <text evidence="2">Belongs to the MAD2 family.</text>
</comment>
<dbReference type="InterPro" id="IPR045091">
    <property type="entry name" value="Mad2-like"/>
</dbReference>
<keyword evidence="3" id="KW-0132">Cell division</keyword>
<protein>
    <recommendedName>
        <fullName evidence="7">HORMA domain-containing protein</fullName>
    </recommendedName>
</protein>
<comment type="caution">
    <text evidence="8">The sequence shown here is derived from an EMBL/GenBank/DDBJ whole genome shotgun (WGS) entry which is preliminary data.</text>
</comment>
<evidence type="ECO:0000256" key="3">
    <source>
        <dbReference type="ARBA" id="ARBA00022618"/>
    </source>
</evidence>
<dbReference type="GO" id="GO:0005654">
    <property type="term" value="C:nucleoplasm"/>
    <property type="evidence" value="ECO:0007669"/>
    <property type="project" value="TreeGrafter"/>
</dbReference>
<dbReference type="GO" id="GO:0005737">
    <property type="term" value="C:cytoplasm"/>
    <property type="evidence" value="ECO:0007669"/>
    <property type="project" value="TreeGrafter"/>
</dbReference>
<dbReference type="Pfam" id="PF02301">
    <property type="entry name" value="HORMA"/>
    <property type="match status" value="1"/>
</dbReference>
<evidence type="ECO:0000259" key="7">
    <source>
        <dbReference type="PROSITE" id="PS50815"/>
    </source>
</evidence>
<dbReference type="VEuPathDB" id="FungiDB:RhiirFUN_001741"/>
<evidence type="ECO:0000256" key="6">
    <source>
        <dbReference type="ARBA" id="ARBA00023306"/>
    </source>
</evidence>
<dbReference type="Proteomes" id="UP000684084">
    <property type="component" value="Unassembled WGS sequence"/>
</dbReference>
<gene>
    <name evidence="8" type="ORF">CHRIB12_LOCUS20551</name>
</gene>
<dbReference type="AlphaFoldDB" id="A0A915ZRG5"/>
<proteinExistence type="inferred from homology"/>
<dbReference type="EMBL" id="CAGKOT010000061">
    <property type="protein sequence ID" value="CAB5388353.1"/>
    <property type="molecule type" value="Genomic_DNA"/>
</dbReference>
<evidence type="ECO:0000313" key="8">
    <source>
        <dbReference type="EMBL" id="CAB5388353.1"/>
    </source>
</evidence>
<dbReference type="FunFam" id="3.30.900.10:FF:000002">
    <property type="entry name" value="Mitotic spindle assembly checkpoint protein MAD2A"/>
    <property type="match status" value="1"/>
</dbReference>
<dbReference type="GO" id="GO:0051301">
    <property type="term" value="P:cell division"/>
    <property type="evidence" value="ECO:0007669"/>
    <property type="project" value="UniProtKB-KW"/>
</dbReference>
<evidence type="ECO:0000256" key="4">
    <source>
        <dbReference type="ARBA" id="ARBA00022776"/>
    </source>
</evidence>
<dbReference type="PANTHER" id="PTHR11842:SF11">
    <property type="entry name" value="MITOTIC SPINDLE ASSEMBLY CHECKPOINT PROTEIN MAD2A"/>
    <property type="match status" value="1"/>
</dbReference>
<dbReference type="PANTHER" id="PTHR11842">
    <property type="entry name" value="MITOTIC SPINDLE ASSEMBLY CHECKPOINT PROTEIN MAD2"/>
    <property type="match status" value="1"/>
</dbReference>
<sequence>MSFETKNIRENISLKGSTKIVVEFFEFALNSILFQRAIYPPEDFKMVKKYGLNVLVTIDDSLKSYLKKLLTQVEVWINAGKISKLILAIMNVENREILERWQFDIQIIDEENKENKGPGGGKKQRTDQEIKNEIQAIIRQITASVTFLPVLEDECTFNILAFTDKDAEVPAEWDDSDPLIIQNPEYVRLRSFSTKNHKVDAIVSLKNAFNKLNKQFITTKNFKLYLYKIF</sequence>
<name>A0A915ZRG5_9GLOM</name>
<dbReference type="InterPro" id="IPR003511">
    <property type="entry name" value="HORMA_dom"/>
</dbReference>
<evidence type="ECO:0000256" key="2">
    <source>
        <dbReference type="ARBA" id="ARBA00010348"/>
    </source>
</evidence>
<dbReference type="GO" id="GO:0033597">
    <property type="term" value="C:mitotic checkpoint complex"/>
    <property type="evidence" value="ECO:0007669"/>
    <property type="project" value="UniProtKB-ARBA"/>
</dbReference>
<dbReference type="GO" id="GO:0007094">
    <property type="term" value="P:mitotic spindle assembly checkpoint signaling"/>
    <property type="evidence" value="ECO:0007669"/>
    <property type="project" value="TreeGrafter"/>
</dbReference>
<evidence type="ECO:0000313" key="9">
    <source>
        <dbReference type="Proteomes" id="UP000684084"/>
    </source>
</evidence>
<reference evidence="8" key="1">
    <citation type="submission" date="2020-05" db="EMBL/GenBank/DDBJ databases">
        <authorList>
            <person name="Rincon C."/>
            <person name="Sanders R I."/>
            <person name="Robbins C."/>
            <person name="Chaturvedi A."/>
        </authorList>
    </citation>
    <scope>NUCLEOTIDE SEQUENCE</scope>
    <source>
        <strain evidence="8">CHB12</strain>
    </source>
</reference>
<accession>A0A915ZRG5</accession>